<evidence type="ECO:0000259" key="2">
    <source>
        <dbReference type="Pfam" id="PF04892"/>
    </source>
</evidence>
<protein>
    <recommendedName>
        <fullName evidence="2">VanZ-like domain-containing protein</fullName>
    </recommendedName>
</protein>
<feature type="domain" description="VanZ-like" evidence="2">
    <location>
        <begin position="31"/>
        <end position="122"/>
    </location>
</feature>
<keyword evidence="1" id="KW-0472">Membrane</keyword>
<name>A0ABP8ZRY1_9FLAO</name>
<comment type="caution">
    <text evidence="3">The sequence shown here is derived from an EMBL/GenBank/DDBJ whole genome shotgun (WGS) entry which is preliminary data.</text>
</comment>
<dbReference type="Proteomes" id="UP001500141">
    <property type="component" value="Unassembled WGS sequence"/>
</dbReference>
<dbReference type="RefSeq" id="WP_264543695.1">
    <property type="nucleotide sequence ID" value="NZ_BAABIP010000007.1"/>
</dbReference>
<dbReference type="PANTHER" id="PTHR28008">
    <property type="entry name" value="DOMAIN PROTEIN, PUTATIVE (AFU_ORTHOLOGUE AFUA_3G10980)-RELATED"/>
    <property type="match status" value="1"/>
</dbReference>
<dbReference type="NCBIfam" id="NF037970">
    <property type="entry name" value="vanZ_1"/>
    <property type="match status" value="1"/>
</dbReference>
<evidence type="ECO:0000313" key="3">
    <source>
        <dbReference type="EMBL" id="GAA4763683.1"/>
    </source>
</evidence>
<proteinExistence type="predicted"/>
<feature type="transmembrane region" description="Helical" evidence="1">
    <location>
        <begin position="50"/>
        <end position="65"/>
    </location>
</feature>
<evidence type="ECO:0000256" key="1">
    <source>
        <dbReference type="SAM" id="Phobius"/>
    </source>
</evidence>
<sequence>MKIIKLLSALNKYSFWIAVFWTVFILYFSFKTPSAEPSFYFENADKVVHFTFYLGFVFLWFRYLISKKIRISKYLFFLFLSAVVLGVIIEILQGLLTTNRQADVWDAVANSFGALIGALISKRMIGKNL</sequence>
<dbReference type="EMBL" id="BAABIP010000007">
    <property type="protein sequence ID" value="GAA4763683.1"/>
    <property type="molecule type" value="Genomic_DNA"/>
</dbReference>
<feature type="transmembrane region" description="Helical" evidence="1">
    <location>
        <begin position="102"/>
        <end position="120"/>
    </location>
</feature>
<dbReference type="Pfam" id="PF04892">
    <property type="entry name" value="VanZ"/>
    <property type="match status" value="1"/>
</dbReference>
<keyword evidence="4" id="KW-1185">Reference proteome</keyword>
<keyword evidence="1" id="KW-1133">Transmembrane helix</keyword>
<feature type="transmembrane region" description="Helical" evidence="1">
    <location>
        <begin position="74"/>
        <end position="96"/>
    </location>
</feature>
<accession>A0ABP8ZRY1</accession>
<keyword evidence="1" id="KW-0812">Transmembrane</keyword>
<evidence type="ECO:0000313" key="4">
    <source>
        <dbReference type="Proteomes" id="UP001500141"/>
    </source>
</evidence>
<reference evidence="4" key="1">
    <citation type="journal article" date="2019" name="Int. J. Syst. Evol. Microbiol.">
        <title>The Global Catalogue of Microorganisms (GCM) 10K type strain sequencing project: providing services to taxonomists for standard genome sequencing and annotation.</title>
        <authorList>
            <consortium name="The Broad Institute Genomics Platform"/>
            <consortium name="The Broad Institute Genome Sequencing Center for Infectious Disease"/>
            <person name="Wu L."/>
            <person name="Ma J."/>
        </authorList>
    </citation>
    <scope>NUCLEOTIDE SEQUENCE [LARGE SCALE GENOMIC DNA]</scope>
    <source>
        <strain evidence="4">JCM 18198</strain>
    </source>
</reference>
<feature type="transmembrane region" description="Helical" evidence="1">
    <location>
        <begin position="12"/>
        <end position="30"/>
    </location>
</feature>
<dbReference type="PANTHER" id="PTHR28008:SF1">
    <property type="entry name" value="DOMAIN PROTEIN, PUTATIVE (AFU_ORTHOLOGUE AFUA_3G10980)-RELATED"/>
    <property type="match status" value="1"/>
</dbReference>
<gene>
    <name evidence="3" type="ORF">GCM10023230_11480</name>
</gene>
<organism evidence="3 4">
    <name type="scientific">Flavobacterium hankyongi</name>
    <dbReference type="NCBI Taxonomy" id="1176532"/>
    <lineage>
        <taxon>Bacteria</taxon>
        <taxon>Pseudomonadati</taxon>
        <taxon>Bacteroidota</taxon>
        <taxon>Flavobacteriia</taxon>
        <taxon>Flavobacteriales</taxon>
        <taxon>Flavobacteriaceae</taxon>
        <taxon>Flavobacterium</taxon>
    </lineage>
</organism>
<dbReference type="InterPro" id="IPR006976">
    <property type="entry name" value="VanZ-like"/>
</dbReference>